<evidence type="ECO:0000313" key="4">
    <source>
        <dbReference type="Proteomes" id="UP000217676"/>
    </source>
</evidence>
<keyword evidence="2" id="KW-0472">Membrane</keyword>
<evidence type="ECO:0000256" key="1">
    <source>
        <dbReference type="SAM" id="MobiDB-lite"/>
    </source>
</evidence>
<feature type="region of interest" description="Disordered" evidence="1">
    <location>
        <begin position="1"/>
        <end position="24"/>
    </location>
</feature>
<protein>
    <submittedName>
        <fullName evidence="3">Carbon monoxide dehydrogenase subunit G</fullName>
    </submittedName>
</protein>
<gene>
    <name evidence="3" type="ORF">SLA_3480</name>
</gene>
<dbReference type="Proteomes" id="UP000217676">
    <property type="component" value="Chromosome"/>
</dbReference>
<reference evidence="3 4" key="1">
    <citation type="journal article" date="2016" name="Genome Announc.">
        <title>Complete Genome Sequence of Thiostrepton-Producing Streptomyces laurentii ATCC 31255.</title>
        <authorList>
            <person name="Doi K."/>
            <person name="Fujino Y."/>
            <person name="Nagayoshi Y."/>
            <person name="Ohshima T."/>
            <person name="Ogata S."/>
        </authorList>
    </citation>
    <scope>NUCLEOTIDE SEQUENCE [LARGE SCALE GENOMIC DNA]</scope>
    <source>
        <strain evidence="3 4">ATCC 31255</strain>
    </source>
</reference>
<feature type="compositionally biased region" description="Basic and acidic residues" evidence="1">
    <location>
        <begin position="1"/>
        <end position="13"/>
    </location>
</feature>
<dbReference type="KEGG" id="slau:SLA_3480"/>
<feature type="transmembrane region" description="Helical" evidence="2">
    <location>
        <begin position="35"/>
        <end position="54"/>
    </location>
</feature>
<dbReference type="AlphaFoldDB" id="A0A160NZH0"/>
<keyword evidence="4" id="KW-1185">Reference proteome</keyword>
<name>A0A160NZH0_STRLU</name>
<accession>A0A160NZH0</accession>
<evidence type="ECO:0000313" key="3">
    <source>
        <dbReference type="EMBL" id="BAU84389.1"/>
    </source>
</evidence>
<sequence length="58" mass="6147">MIGRSAEEVDHAPPRGRYAPMPAAETSSAGATLRWIAPAAALAVASAVVVHRALRRRR</sequence>
<evidence type="ECO:0000256" key="2">
    <source>
        <dbReference type="SAM" id="Phobius"/>
    </source>
</evidence>
<dbReference type="EMBL" id="AP017424">
    <property type="protein sequence ID" value="BAU84389.1"/>
    <property type="molecule type" value="Genomic_DNA"/>
</dbReference>
<organism evidence="3 4">
    <name type="scientific">Streptomyces laurentii</name>
    <dbReference type="NCBI Taxonomy" id="39478"/>
    <lineage>
        <taxon>Bacteria</taxon>
        <taxon>Bacillati</taxon>
        <taxon>Actinomycetota</taxon>
        <taxon>Actinomycetes</taxon>
        <taxon>Kitasatosporales</taxon>
        <taxon>Streptomycetaceae</taxon>
        <taxon>Streptomyces</taxon>
    </lineage>
</organism>
<keyword evidence="2" id="KW-0812">Transmembrane</keyword>
<proteinExistence type="predicted"/>
<keyword evidence="2" id="KW-1133">Transmembrane helix</keyword>